<keyword evidence="1" id="KW-1185">Reference proteome</keyword>
<dbReference type="Proteomes" id="UP000887565">
    <property type="component" value="Unplaced"/>
</dbReference>
<organism evidence="1 2">
    <name type="scientific">Romanomermis culicivorax</name>
    <name type="common">Nematode worm</name>
    <dbReference type="NCBI Taxonomy" id="13658"/>
    <lineage>
        <taxon>Eukaryota</taxon>
        <taxon>Metazoa</taxon>
        <taxon>Ecdysozoa</taxon>
        <taxon>Nematoda</taxon>
        <taxon>Enoplea</taxon>
        <taxon>Dorylaimia</taxon>
        <taxon>Mermithida</taxon>
        <taxon>Mermithoidea</taxon>
        <taxon>Mermithidae</taxon>
        <taxon>Romanomermis</taxon>
    </lineage>
</organism>
<evidence type="ECO:0000313" key="1">
    <source>
        <dbReference type="Proteomes" id="UP000887565"/>
    </source>
</evidence>
<name>A0A915KN23_ROMCU</name>
<sequence length="152" mass="17298">MKKTRSILRPTPIVFSYVFFKADMALLLSPIRHRKTALLKLASRTSVSPKFSSASLMASFNSFNFCLFFSSIRFNLDPIIGIFWIWIGSSKFLRSGSKAVEDCDPAIFTWACIDFFKFPNQQLSNYTSRTSYSGRPSKNVHCAKFRSGIFSC</sequence>
<accession>A0A915KN23</accession>
<proteinExistence type="predicted"/>
<reference evidence="2" key="1">
    <citation type="submission" date="2022-11" db="UniProtKB">
        <authorList>
            <consortium name="WormBaseParasite"/>
        </authorList>
    </citation>
    <scope>IDENTIFICATION</scope>
</reference>
<dbReference type="WBParaSite" id="nRc.2.0.1.t39167-RA">
    <property type="protein sequence ID" value="nRc.2.0.1.t39167-RA"/>
    <property type="gene ID" value="nRc.2.0.1.g39167"/>
</dbReference>
<evidence type="ECO:0000313" key="2">
    <source>
        <dbReference type="WBParaSite" id="nRc.2.0.1.t39167-RA"/>
    </source>
</evidence>
<protein>
    <submittedName>
        <fullName evidence="2">Uncharacterized protein</fullName>
    </submittedName>
</protein>
<dbReference type="AlphaFoldDB" id="A0A915KN23"/>